<evidence type="ECO:0000313" key="2">
    <source>
        <dbReference type="Proteomes" id="UP001307849"/>
    </source>
</evidence>
<dbReference type="AlphaFoldDB" id="A0AAN8S551"/>
<sequence length="52" mass="6124">MKNEKLDNNLEKHKKGFEERKALAREALGLGRDPLVKIWKKGKKKKLEVQHD</sequence>
<gene>
    <name evidence="1" type="ORF">TWF506_001402</name>
</gene>
<organism evidence="1 2">
    <name type="scientific">Arthrobotrys conoides</name>
    <dbReference type="NCBI Taxonomy" id="74498"/>
    <lineage>
        <taxon>Eukaryota</taxon>
        <taxon>Fungi</taxon>
        <taxon>Dikarya</taxon>
        <taxon>Ascomycota</taxon>
        <taxon>Pezizomycotina</taxon>
        <taxon>Orbiliomycetes</taxon>
        <taxon>Orbiliales</taxon>
        <taxon>Orbiliaceae</taxon>
        <taxon>Arthrobotrys</taxon>
    </lineage>
</organism>
<reference evidence="1 2" key="1">
    <citation type="submission" date="2019-10" db="EMBL/GenBank/DDBJ databases">
        <authorList>
            <person name="Palmer J.M."/>
        </authorList>
    </citation>
    <scope>NUCLEOTIDE SEQUENCE [LARGE SCALE GENOMIC DNA]</scope>
    <source>
        <strain evidence="1 2">TWF506</strain>
    </source>
</reference>
<keyword evidence="2" id="KW-1185">Reference proteome</keyword>
<dbReference type="EMBL" id="JAVHJM010000001">
    <property type="protein sequence ID" value="KAK6521175.1"/>
    <property type="molecule type" value="Genomic_DNA"/>
</dbReference>
<accession>A0AAN8S551</accession>
<evidence type="ECO:0000313" key="1">
    <source>
        <dbReference type="EMBL" id="KAK6521175.1"/>
    </source>
</evidence>
<protein>
    <submittedName>
        <fullName evidence="1">Uncharacterized protein</fullName>
    </submittedName>
</protein>
<comment type="caution">
    <text evidence="1">The sequence shown here is derived from an EMBL/GenBank/DDBJ whole genome shotgun (WGS) entry which is preliminary data.</text>
</comment>
<name>A0AAN8S551_9PEZI</name>
<dbReference type="Proteomes" id="UP001307849">
    <property type="component" value="Unassembled WGS sequence"/>
</dbReference>
<proteinExistence type="predicted"/>